<feature type="transmembrane region" description="Helical" evidence="4">
    <location>
        <begin position="98"/>
        <end position="117"/>
    </location>
</feature>
<gene>
    <name evidence="6" type="ORF">C1881_04815</name>
</gene>
<dbReference type="Pfam" id="PF00196">
    <property type="entry name" value="GerE"/>
    <property type="match status" value="1"/>
</dbReference>
<dbReference type="SMART" id="SM00421">
    <property type="entry name" value="HTH_LUXR"/>
    <property type="match status" value="1"/>
</dbReference>
<evidence type="ECO:0000259" key="5">
    <source>
        <dbReference type="PROSITE" id="PS50043"/>
    </source>
</evidence>
<feature type="transmembrane region" description="Helical" evidence="4">
    <location>
        <begin position="213"/>
        <end position="240"/>
    </location>
</feature>
<name>A0A369LIA6_9ACTN</name>
<evidence type="ECO:0000256" key="3">
    <source>
        <dbReference type="ARBA" id="ARBA00023163"/>
    </source>
</evidence>
<keyword evidence="4" id="KW-0472">Membrane</keyword>
<keyword evidence="1" id="KW-0805">Transcription regulation</keyword>
<dbReference type="InterPro" id="IPR036388">
    <property type="entry name" value="WH-like_DNA-bd_sf"/>
</dbReference>
<evidence type="ECO:0000313" key="7">
    <source>
        <dbReference type="Proteomes" id="UP000253975"/>
    </source>
</evidence>
<feature type="transmembrane region" description="Helical" evidence="4">
    <location>
        <begin position="155"/>
        <end position="175"/>
    </location>
</feature>
<feature type="transmembrane region" description="Helical" evidence="4">
    <location>
        <begin position="246"/>
        <end position="268"/>
    </location>
</feature>
<dbReference type="PRINTS" id="PR00038">
    <property type="entry name" value="HTHLUXR"/>
</dbReference>
<comment type="caution">
    <text evidence="6">The sequence shown here is derived from an EMBL/GenBank/DDBJ whole genome shotgun (WGS) entry which is preliminary data.</text>
</comment>
<sequence>MVCGLVLQAFIVAGSFCFGYGLAFDLIVCAMAACSLVCYRVSVALAHEPARTSALGDHGAGNAAQSLGEAAGGARAVARSAGETMPVRRILLTFGPDYWCLFALVGVVGILHTSVLGSSSEHIVGDVSMAAPLFASTAVASAIALVASRRGNPAAAYKACLPVMLVVLSLMPFIGDALGPISGTIMIMCYDVCGMLFLFYIANASRETGVNSFALSGIYLIGSNAFLAFGLAAGLVVGAFSASRGVSLLTLLAFVALYPLGIAFVFAMRHSEREIAGRGAAVLGAESTEGGRVFGDASEGDGAEGSVASSDVRANVRLGGNEAIGDTTAEALRESAVSTGAALPHVSSSSDTTAQGHQIENALMADGQLNVDQRSSAEGHAAQKEAGIDAAAESAAEPDWRGELASFAQIYGLTPRETEICSYLVRGRSAKHIAEELVISENTVWSHVKNVYAKTGAAGKNALIELFEKSALGE</sequence>
<dbReference type="CDD" id="cd06170">
    <property type="entry name" value="LuxR_C_like"/>
    <property type="match status" value="1"/>
</dbReference>
<keyword evidence="4" id="KW-0812">Transmembrane</keyword>
<dbReference type="InterPro" id="IPR000792">
    <property type="entry name" value="Tscrpt_reg_LuxR_C"/>
</dbReference>
<feature type="transmembrane region" description="Helical" evidence="4">
    <location>
        <begin position="6"/>
        <end position="39"/>
    </location>
</feature>
<dbReference type="SUPFAM" id="SSF46894">
    <property type="entry name" value="C-terminal effector domain of the bipartite response regulators"/>
    <property type="match status" value="1"/>
</dbReference>
<feature type="domain" description="HTH luxR-type" evidence="5">
    <location>
        <begin position="406"/>
        <end position="471"/>
    </location>
</feature>
<evidence type="ECO:0000256" key="2">
    <source>
        <dbReference type="ARBA" id="ARBA00023125"/>
    </source>
</evidence>
<keyword evidence="2" id="KW-0238">DNA-binding</keyword>
<dbReference type="AlphaFoldDB" id="A0A369LIA6"/>
<evidence type="ECO:0000313" key="6">
    <source>
        <dbReference type="EMBL" id="RDB59070.1"/>
    </source>
</evidence>
<dbReference type="PANTHER" id="PTHR44688:SF16">
    <property type="entry name" value="DNA-BINDING TRANSCRIPTIONAL ACTIVATOR DEVR_DOSR"/>
    <property type="match status" value="1"/>
</dbReference>
<dbReference type="PANTHER" id="PTHR44688">
    <property type="entry name" value="DNA-BINDING TRANSCRIPTIONAL ACTIVATOR DEVR_DOSR"/>
    <property type="match status" value="1"/>
</dbReference>
<proteinExistence type="predicted"/>
<organism evidence="6 7">
    <name type="scientific">Slackia isoflavoniconvertens</name>
    <dbReference type="NCBI Taxonomy" id="572010"/>
    <lineage>
        <taxon>Bacteria</taxon>
        <taxon>Bacillati</taxon>
        <taxon>Actinomycetota</taxon>
        <taxon>Coriobacteriia</taxon>
        <taxon>Eggerthellales</taxon>
        <taxon>Eggerthellaceae</taxon>
        <taxon>Slackia</taxon>
    </lineage>
</organism>
<accession>A0A369LIA6</accession>
<keyword evidence="3" id="KW-0804">Transcription</keyword>
<feature type="transmembrane region" description="Helical" evidence="4">
    <location>
        <begin position="181"/>
        <end position="201"/>
    </location>
</feature>
<dbReference type="GO" id="GO:0006355">
    <property type="term" value="P:regulation of DNA-templated transcription"/>
    <property type="evidence" value="ECO:0007669"/>
    <property type="project" value="InterPro"/>
</dbReference>
<protein>
    <recommendedName>
        <fullName evidence="5">HTH luxR-type domain-containing protein</fullName>
    </recommendedName>
</protein>
<evidence type="ECO:0000256" key="1">
    <source>
        <dbReference type="ARBA" id="ARBA00023015"/>
    </source>
</evidence>
<dbReference type="Gene3D" id="1.10.10.10">
    <property type="entry name" value="Winged helix-like DNA-binding domain superfamily/Winged helix DNA-binding domain"/>
    <property type="match status" value="1"/>
</dbReference>
<dbReference type="InterPro" id="IPR016032">
    <property type="entry name" value="Sig_transdc_resp-reg_C-effctor"/>
</dbReference>
<dbReference type="EMBL" id="PPTO01000006">
    <property type="protein sequence ID" value="RDB59070.1"/>
    <property type="molecule type" value="Genomic_DNA"/>
</dbReference>
<feature type="transmembrane region" description="Helical" evidence="4">
    <location>
        <begin position="129"/>
        <end position="148"/>
    </location>
</feature>
<dbReference type="Proteomes" id="UP000253975">
    <property type="component" value="Unassembled WGS sequence"/>
</dbReference>
<dbReference type="PROSITE" id="PS50043">
    <property type="entry name" value="HTH_LUXR_2"/>
    <property type="match status" value="1"/>
</dbReference>
<reference evidence="6 7" key="1">
    <citation type="journal article" date="2018" name="Elife">
        <title>Discovery and characterization of a prevalent human gut bacterial enzyme sufficient for the inactivation of a family of plant toxins.</title>
        <authorList>
            <person name="Koppel N."/>
            <person name="Bisanz J.E."/>
            <person name="Pandelia M.E."/>
            <person name="Turnbaugh P.J."/>
            <person name="Balskus E.P."/>
        </authorList>
    </citation>
    <scope>NUCLEOTIDE SEQUENCE [LARGE SCALE GENOMIC DNA]</scope>
    <source>
        <strain evidence="6 7">OB21 GAM31</strain>
    </source>
</reference>
<dbReference type="PROSITE" id="PS00622">
    <property type="entry name" value="HTH_LUXR_1"/>
    <property type="match status" value="1"/>
</dbReference>
<keyword evidence="4" id="KW-1133">Transmembrane helix</keyword>
<dbReference type="GO" id="GO:0003677">
    <property type="term" value="F:DNA binding"/>
    <property type="evidence" value="ECO:0007669"/>
    <property type="project" value="UniProtKB-KW"/>
</dbReference>
<evidence type="ECO:0000256" key="4">
    <source>
        <dbReference type="SAM" id="Phobius"/>
    </source>
</evidence>